<reference evidence="2" key="2">
    <citation type="submission" date="2015-01" db="EMBL/GenBank/DDBJ databases">
        <title>Evolutionary Origins and Diversification of the Mycorrhizal Mutualists.</title>
        <authorList>
            <consortium name="DOE Joint Genome Institute"/>
            <consortium name="Mycorrhizal Genomics Consortium"/>
            <person name="Kohler A."/>
            <person name="Kuo A."/>
            <person name="Nagy L.G."/>
            <person name="Floudas D."/>
            <person name="Copeland A."/>
            <person name="Barry K.W."/>
            <person name="Cichocki N."/>
            <person name="Veneault-Fourrey C."/>
            <person name="LaButti K."/>
            <person name="Lindquist E.A."/>
            <person name="Lipzen A."/>
            <person name="Lundell T."/>
            <person name="Morin E."/>
            <person name="Murat C."/>
            <person name="Riley R."/>
            <person name="Ohm R."/>
            <person name="Sun H."/>
            <person name="Tunlid A."/>
            <person name="Henrissat B."/>
            <person name="Grigoriev I.V."/>
            <person name="Hibbett D.S."/>
            <person name="Martin F."/>
        </authorList>
    </citation>
    <scope>NUCLEOTIDE SEQUENCE [LARGE SCALE GENOMIC DNA]</scope>
    <source>
        <strain evidence="2">UH-Slu-Lm8-n1</strain>
    </source>
</reference>
<sequence length="132" mass="15567">ELDDIKVEYHPHSQISSTIHHFSEFTCSCMTEDTVPCNNSPWEPFHTRLDFEIAEITLEAAMTKDQTNHLLDLMHQSASGNDKFTLQNHNKVHSLWDLIHKLLCNFQNDTVSVPFDSEVHEFEMHYRPLWDW</sequence>
<gene>
    <name evidence="1" type="ORF">CY34DRAFT_38403</name>
</gene>
<accession>A0A0C9ZQ40</accession>
<dbReference type="OrthoDB" id="3239511at2759"/>
<name>A0A0C9ZQ40_9AGAM</name>
<feature type="non-terminal residue" evidence="1">
    <location>
        <position position="1"/>
    </location>
</feature>
<feature type="non-terminal residue" evidence="1">
    <location>
        <position position="132"/>
    </location>
</feature>
<organism evidence="1 2">
    <name type="scientific">Suillus luteus UH-Slu-Lm8-n1</name>
    <dbReference type="NCBI Taxonomy" id="930992"/>
    <lineage>
        <taxon>Eukaryota</taxon>
        <taxon>Fungi</taxon>
        <taxon>Dikarya</taxon>
        <taxon>Basidiomycota</taxon>
        <taxon>Agaricomycotina</taxon>
        <taxon>Agaricomycetes</taxon>
        <taxon>Agaricomycetidae</taxon>
        <taxon>Boletales</taxon>
        <taxon>Suillineae</taxon>
        <taxon>Suillaceae</taxon>
        <taxon>Suillus</taxon>
    </lineage>
</organism>
<dbReference type="Proteomes" id="UP000054485">
    <property type="component" value="Unassembled WGS sequence"/>
</dbReference>
<dbReference type="InParanoid" id="A0A0C9ZQ40"/>
<evidence type="ECO:0000313" key="2">
    <source>
        <dbReference type="Proteomes" id="UP000054485"/>
    </source>
</evidence>
<keyword evidence="2" id="KW-1185">Reference proteome</keyword>
<protein>
    <submittedName>
        <fullName evidence="1">Uncharacterized protein</fullName>
    </submittedName>
</protein>
<evidence type="ECO:0000313" key="1">
    <source>
        <dbReference type="EMBL" id="KIK31401.1"/>
    </source>
</evidence>
<dbReference type="AlphaFoldDB" id="A0A0C9ZQ40"/>
<reference evidence="1 2" key="1">
    <citation type="submission" date="2014-04" db="EMBL/GenBank/DDBJ databases">
        <authorList>
            <consortium name="DOE Joint Genome Institute"/>
            <person name="Kuo A."/>
            <person name="Ruytinx J."/>
            <person name="Rineau F."/>
            <person name="Colpaert J."/>
            <person name="Kohler A."/>
            <person name="Nagy L.G."/>
            <person name="Floudas D."/>
            <person name="Copeland A."/>
            <person name="Barry K.W."/>
            <person name="Cichocki N."/>
            <person name="Veneault-Fourrey C."/>
            <person name="LaButti K."/>
            <person name="Lindquist E.A."/>
            <person name="Lipzen A."/>
            <person name="Lundell T."/>
            <person name="Morin E."/>
            <person name="Murat C."/>
            <person name="Sun H."/>
            <person name="Tunlid A."/>
            <person name="Henrissat B."/>
            <person name="Grigoriev I.V."/>
            <person name="Hibbett D.S."/>
            <person name="Martin F."/>
            <person name="Nordberg H.P."/>
            <person name="Cantor M.N."/>
            <person name="Hua S.X."/>
        </authorList>
    </citation>
    <scope>NUCLEOTIDE SEQUENCE [LARGE SCALE GENOMIC DNA]</scope>
    <source>
        <strain evidence="1 2">UH-Slu-Lm8-n1</strain>
    </source>
</reference>
<dbReference type="HOGENOM" id="CLU_112975_0_0_1"/>
<dbReference type="EMBL" id="KN837043">
    <property type="protein sequence ID" value="KIK31401.1"/>
    <property type="molecule type" value="Genomic_DNA"/>
</dbReference>
<proteinExistence type="predicted"/>